<evidence type="ECO:0000313" key="5">
    <source>
        <dbReference type="EnsemblMetazoa" id="GBRI000098-PA"/>
    </source>
</evidence>
<organism evidence="5 6">
    <name type="scientific">Glossina brevipalpis</name>
    <dbReference type="NCBI Taxonomy" id="37001"/>
    <lineage>
        <taxon>Eukaryota</taxon>
        <taxon>Metazoa</taxon>
        <taxon>Ecdysozoa</taxon>
        <taxon>Arthropoda</taxon>
        <taxon>Hexapoda</taxon>
        <taxon>Insecta</taxon>
        <taxon>Pterygota</taxon>
        <taxon>Neoptera</taxon>
        <taxon>Endopterygota</taxon>
        <taxon>Diptera</taxon>
        <taxon>Brachycera</taxon>
        <taxon>Muscomorpha</taxon>
        <taxon>Hippoboscoidea</taxon>
        <taxon>Glossinidae</taxon>
        <taxon>Glossina</taxon>
    </lineage>
</organism>
<keyword evidence="6" id="KW-1185">Reference proteome</keyword>
<sequence>MEKESIPAGMAVGIVYNGKAQTYSYCLADTKARIPVSENTIFELGSVSKTFTGLAAGYALTEGIADLSDPVRKYWPALPTAPWDNIRMLHLTTYTAGGLPLQLPDAVTDENSLKTYYQTWQPQYAPGTVRSYSNASIGLFGHLMSAQKDYAWGYRKGEPVRVSPGMLDAEAYGVKSTVKDMVSYLMANMRPETLINMPVLTQAIEKAQARYFLTDGMYQGLGFEMYNWPADPQKIIDGSSNAVALKPHETQELNLSQPMSSSSWVHKTGSTNGFGTYIAFIPSKKCRYRHAGQ</sequence>
<feature type="domain" description="Beta-lactamase-related" evidence="4">
    <location>
        <begin position="146"/>
        <end position="284"/>
    </location>
</feature>
<dbReference type="EnsemblMetazoa" id="GBRI000098-RA">
    <property type="protein sequence ID" value="GBRI000098-PA"/>
    <property type="gene ID" value="GBRI000098"/>
</dbReference>
<dbReference type="InterPro" id="IPR001466">
    <property type="entry name" value="Beta-lactam-related"/>
</dbReference>
<dbReference type="Gene3D" id="3.40.710.10">
    <property type="entry name" value="DD-peptidase/beta-lactamase superfamily"/>
    <property type="match status" value="2"/>
</dbReference>
<dbReference type="InterPro" id="IPR050491">
    <property type="entry name" value="AmpC-like"/>
</dbReference>
<evidence type="ECO:0000313" key="6">
    <source>
        <dbReference type="Proteomes" id="UP000091820"/>
    </source>
</evidence>
<proteinExistence type="predicted"/>
<accession>A0A1A9VZ52</accession>
<evidence type="ECO:0000256" key="1">
    <source>
        <dbReference type="ARBA" id="ARBA00001526"/>
    </source>
</evidence>
<feature type="domain" description="Beta-lactamase-related" evidence="4">
    <location>
        <begin position="8"/>
        <end position="144"/>
    </location>
</feature>
<dbReference type="GO" id="GO:0046677">
    <property type="term" value="P:response to antibiotic"/>
    <property type="evidence" value="ECO:0007669"/>
    <property type="project" value="UniProtKB-KW"/>
</dbReference>
<dbReference type="SUPFAM" id="SSF56601">
    <property type="entry name" value="beta-lactamase/transpeptidase-like"/>
    <property type="match status" value="1"/>
</dbReference>
<dbReference type="PROSITE" id="PS00336">
    <property type="entry name" value="BETA_LACTAMASE_C"/>
    <property type="match status" value="1"/>
</dbReference>
<protein>
    <recommendedName>
        <fullName evidence="4">Beta-lactamase-related domain-containing protein</fullName>
    </recommendedName>
</protein>
<dbReference type="Proteomes" id="UP000091820">
    <property type="component" value="Unassembled WGS sequence"/>
</dbReference>
<dbReference type="Pfam" id="PF00144">
    <property type="entry name" value="Beta-lactamase"/>
    <property type="match status" value="2"/>
</dbReference>
<reference evidence="6" key="1">
    <citation type="submission" date="2014-03" db="EMBL/GenBank/DDBJ databases">
        <authorList>
            <person name="Aksoy S."/>
            <person name="Warren W."/>
            <person name="Wilson R.K."/>
        </authorList>
    </citation>
    <scope>NUCLEOTIDE SEQUENCE [LARGE SCALE GENOMIC DNA]</scope>
    <source>
        <strain evidence="6">IAEA</strain>
    </source>
</reference>
<evidence type="ECO:0000259" key="4">
    <source>
        <dbReference type="Pfam" id="PF00144"/>
    </source>
</evidence>
<dbReference type="VEuPathDB" id="VectorBase:GBRI000098"/>
<name>A0A1A9VZ52_9MUSC</name>
<evidence type="ECO:0000256" key="3">
    <source>
        <dbReference type="ARBA" id="ARBA00023251"/>
    </source>
</evidence>
<dbReference type="InterPro" id="IPR012338">
    <property type="entry name" value="Beta-lactam/transpept-like"/>
</dbReference>
<dbReference type="GO" id="GO:0017001">
    <property type="term" value="P:antibiotic catabolic process"/>
    <property type="evidence" value="ECO:0007669"/>
    <property type="project" value="InterPro"/>
</dbReference>
<dbReference type="PANTHER" id="PTHR46825:SF8">
    <property type="entry name" value="BETA-LACTAMASE-RELATED"/>
    <property type="match status" value="1"/>
</dbReference>
<evidence type="ECO:0000256" key="2">
    <source>
        <dbReference type="ARBA" id="ARBA00022801"/>
    </source>
</evidence>
<keyword evidence="3" id="KW-0046">Antibiotic resistance</keyword>
<dbReference type="InterPro" id="IPR001586">
    <property type="entry name" value="Beta-lactam_class-C_AS"/>
</dbReference>
<reference evidence="5" key="2">
    <citation type="submission" date="2020-05" db="UniProtKB">
        <authorList>
            <consortium name="EnsemblMetazoa"/>
        </authorList>
    </citation>
    <scope>IDENTIFICATION</scope>
    <source>
        <strain evidence="5">IAEA</strain>
    </source>
</reference>
<dbReference type="PANTHER" id="PTHR46825">
    <property type="entry name" value="D-ALANYL-D-ALANINE-CARBOXYPEPTIDASE/ENDOPEPTIDASE AMPH"/>
    <property type="match status" value="1"/>
</dbReference>
<dbReference type="AlphaFoldDB" id="A0A1A9VZ52"/>
<comment type="catalytic activity">
    <reaction evidence="1">
        <text>a beta-lactam + H2O = a substituted beta-amino acid</text>
        <dbReference type="Rhea" id="RHEA:20401"/>
        <dbReference type="ChEBI" id="CHEBI:15377"/>
        <dbReference type="ChEBI" id="CHEBI:35627"/>
        <dbReference type="ChEBI" id="CHEBI:140347"/>
        <dbReference type="EC" id="3.5.2.6"/>
    </reaction>
</comment>
<keyword evidence="2" id="KW-0378">Hydrolase</keyword>
<dbReference type="GO" id="GO:0008800">
    <property type="term" value="F:beta-lactamase activity"/>
    <property type="evidence" value="ECO:0007669"/>
    <property type="project" value="UniProtKB-EC"/>
</dbReference>